<dbReference type="PANTHER" id="PTHR42919">
    <property type="entry name" value="N-ALPHA-ACETYLTRANSFERASE"/>
    <property type="match status" value="1"/>
</dbReference>
<name>A0A5C8F9Y0_BRAPL</name>
<evidence type="ECO:0000313" key="4">
    <source>
        <dbReference type="EMBL" id="TXJ46786.1"/>
    </source>
</evidence>
<proteinExistence type="predicted"/>
<evidence type="ECO:0000256" key="2">
    <source>
        <dbReference type="ARBA" id="ARBA00023315"/>
    </source>
</evidence>
<dbReference type="InterPro" id="IPR016181">
    <property type="entry name" value="Acyl_CoA_acyltransferase"/>
</dbReference>
<sequence length="145" mass="17179">MENIEIVNNINENIIENIFFISSKSEYITLSKNYIKEYIEDKNHKVVIIKDNEKIVGFIIYFLLPPEIDILFIATYPNNKGYGKKLLSYLFDDAKKNNVDSIKLDLHENNINAKEFYTKHGFECIGIRKKYYNNKYNALILERKL</sequence>
<dbReference type="EMBL" id="SAXY01000011">
    <property type="protein sequence ID" value="TXJ46786.1"/>
    <property type="molecule type" value="Genomic_DNA"/>
</dbReference>
<keyword evidence="2" id="KW-0012">Acyltransferase</keyword>
<organism evidence="4 5">
    <name type="scientific">Brachyspira pilosicoli</name>
    <name type="common">Serpulina pilosicoli</name>
    <dbReference type="NCBI Taxonomy" id="52584"/>
    <lineage>
        <taxon>Bacteria</taxon>
        <taxon>Pseudomonadati</taxon>
        <taxon>Spirochaetota</taxon>
        <taxon>Spirochaetia</taxon>
        <taxon>Brachyspirales</taxon>
        <taxon>Brachyspiraceae</taxon>
        <taxon>Brachyspira</taxon>
    </lineage>
</organism>
<dbReference type="InterPro" id="IPR051556">
    <property type="entry name" value="N-term/lysine_N-AcTrnsfr"/>
</dbReference>
<protein>
    <submittedName>
        <fullName evidence="4">GNAT family N-acetyltransferase</fullName>
    </submittedName>
</protein>
<dbReference type="CDD" id="cd04301">
    <property type="entry name" value="NAT_SF"/>
    <property type="match status" value="1"/>
</dbReference>
<evidence type="ECO:0000256" key="1">
    <source>
        <dbReference type="ARBA" id="ARBA00022679"/>
    </source>
</evidence>
<dbReference type="Gene3D" id="3.40.630.30">
    <property type="match status" value="1"/>
</dbReference>
<evidence type="ECO:0000259" key="3">
    <source>
        <dbReference type="PROSITE" id="PS51186"/>
    </source>
</evidence>
<dbReference type="PROSITE" id="PS51186">
    <property type="entry name" value="GNAT"/>
    <property type="match status" value="1"/>
</dbReference>
<dbReference type="Pfam" id="PF00583">
    <property type="entry name" value="Acetyltransf_1"/>
    <property type="match status" value="1"/>
</dbReference>
<comment type="caution">
    <text evidence="4">The sequence shown here is derived from an EMBL/GenBank/DDBJ whole genome shotgun (WGS) entry which is preliminary data.</text>
</comment>
<dbReference type="SUPFAM" id="SSF55729">
    <property type="entry name" value="Acyl-CoA N-acyltransferases (Nat)"/>
    <property type="match status" value="1"/>
</dbReference>
<accession>A0A5C8F9Y0</accession>
<dbReference type="AlphaFoldDB" id="A0A5C8F9Y0"/>
<dbReference type="OrthoDB" id="9796919at2"/>
<gene>
    <name evidence="4" type="ORF">EPJ72_01245</name>
</gene>
<reference evidence="4 5" key="1">
    <citation type="journal article" date="1992" name="Lakartidningen">
        <title>[Penicillin V and not amoxicillin is the first choice preparation in acute otitis].</title>
        <authorList>
            <person name="Kamme C."/>
            <person name="Lundgren K."/>
            <person name="Prellner K."/>
        </authorList>
    </citation>
    <scope>NUCLEOTIDE SEQUENCE [LARGE SCALE GENOMIC DNA]</scope>
    <source>
        <strain evidence="4 5">PC5538III-hc</strain>
    </source>
</reference>
<evidence type="ECO:0000313" key="5">
    <source>
        <dbReference type="Proteomes" id="UP000323176"/>
    </source>
</evidence>
<dbReference type="PANTHER" id="PTHR42919:SF8">
    <property type="entry name" value="N-ALPHA-ACETYLTRANSFERASE 50"/>
    <property type="match status" value="1"/>
</dbReference>
<feature type="domain" description="N-acetyltransferase" evidence="3">
    <location>
        <begin position="5"/>
        <end position="145"/>
    </location>
</feature>
<dbReference type="InterPro" id="IPR000182">
    <property type="entry name" value="GNAT_dom"/>
</dbReference>
<dbReference type="GO" id="GO:0016747">
    <property type="term" value="F:acyltransferase activity, transferring groups other than amino-acyl groups"/>
    <property type="evidence" value="ECO:0007669"/>
    <property type="project" value="InterPro"/>
</dbReference>
<keyword evidence="1 4" id="KW-0808">Transferase</keyword>
<dbReference type="Proteomes" id="UP000323176">
    <property type="component" value="Unassembled WGS sequence"/>
</dbReference>